<dbReference type="KEGG" id="iod:EJO50_12520"/>
<name>A0A3S8ZUN7_9NEIS</name>
<evidence type="ECO:0000313" key="2">
    <source>
        <dbReference type="EMBL" id="AZN37237.1"/>
    </source>
</evidence>
<accession>A0A3S8ZUN7</accession>
<keyword evidence="3" id="KW-1185">Reference proteome</keyword>
<dbReference type="EMBL" id="CP034433">
    <property type="protein sequence ID" value="AZN37237.1"/>
    <property type="molecule type" value="Genomic_DNA"/>
</dbReference>
<evidence type="ECO:0000313" key="3">
    <source>
        <dbReference type="Proteomes" id="UP000282438"/>
    </source>
</evidence>
<dbReference type="Gene3D" id="3.30.750.24">
    <property type="entry name" value="STAS domain"/>
    <property type="match status" value="1"/>
</dbReference>
<dbReference type="CDD" id="cd07043">
    <property type="entry name" value="STAS_anti-anti-sigma_factors"/>
    <property type="match status" value="1"/>
</dbReference>
<proteinExistence type="predicted"/>
<evidence type="ECO:0000259" key="1">
    <source>
        <dbReference type="PROSITE" id="PS50801"/>
    </source>
</evidence>
<dbReference type="InterPro" id="IPR002645">
    <property type="entry name" value="STAS_dom"/>
</dbReference>
<dbReference type="Proteomes" id="UP000282438">
    <property type="component" value="Chromosome"/>
</dbReference>
<reference evidence="2 3" key="1">
    <citation type="submission" date="2018-12" db="EMBL/GenBank/DDBJ databases">
        <title>Complete genome sequence of Iodobacter sp. H11R3.</title>
        <authorList>
            <person name="Bae J.-W."/>
        </authorList>
    </citation>
    <scope>NUCLEOTIDE SEQUENCE [LARGE SCALE GENOMIC DNA]</scope>
    <source>
        <strain evidence="2 3">H11R3</strain>
    </source>
</reference>
<protein>
    <submittedName>
        <fullName evidence="2">STAS domain-containing protein</fullName>
    </submittedName>
</protein>
<organism evidence="2 3">
    <name type="scientific">Iodobacter ciconiae</name>
    <dbReference type="NCBI Taxonomy" id="2496266"/>
    <lineage>
        <taxon>Bacteria</taxon>
        <taxon>Pseudomonadati</taxon>
        <taxon>Pseudomonadota</taxon>
        <taxon>Betaproteobacteria</taxon>
        <taxon>Neisseriales</taxon>
        <taxon>Chitinibacteraceae</taxon>
        <taxon>Iodobacter</taxon>
    </lineage>
</organism>
<dbReference type="AlphaFoldDB" id="A0A3S8ZUN7"/>
<sequence length="91" mass="9847">MKIFQPNGTLTLESASRQLATLPSIGQGEQLNVDLSQITTADSSAVALLLHWMRSAQKQGGELQFFGVPEGLTGLIHLYEVDALLPLSNRI</sequence>
<dbReference type="OrthoDB" id="8563468at2"/>
<dbReference type="InterPro" id="IPR036513">
    <property type="entry name" value="STAS_dom_sf"/>
</dbReference>
<dbReference type="SUPFAM" id="SSF52091">
    <property type="entry name" value="SpoIIaa-like"/>
    <property type="match status" value="1"/>
</dbReference>
<dbReference type="RefSeq" id="WP_125974654.1">
    <property type="nucleotide sequence ID" value="NZ_CP034433.1"/>
</dbReference>
<dbReference type="InterPro" id="IPR058548">
    <property type="entry name" value="MlaB-like_STAS"/>
</dbReference>
<dbReference type="Pfam" id="PF13466">
    <property type="entry name" value="STAS_2"/>
    <property type="match status" value="1"/>
</dbReference>
<gene>
    <name evidence="2" type="ORF">EJO50_12520</name>
</gene>
<dbReference type="PROSITE" id="PS50801">
    <property type="entry name" value="STAS"/>
    <property type="match status" value="1"/>
</dbReference>
<feature type="domain" description="STAS" evidence="1">
    <location>
        <begin position="1"/>
        <end position="91"/>
    </location>
</feature>